<reference evidence="5" key="1">
    <citation type="submission" date="2020-09" db="EMBL/GenBank/DDBJ databases">
        <title>The genome sequence of strain Labrenzia suaedae 4C16A.</title>
        <authorList>
            <person name="Liu Y."/>
        </authorList>
    </citation>
    <scope>NUCLEOTIDE SEQUENCE [LARGE SCALE GENOMIC DNA]</scope>
    <source>
        <strain evidence="5">4C16A</strain>
    </source>
</reference>
<dbReference type="InterPro" id="IPR036206">
    <property type="entry name" value="ThiamineP_synth_sf"/>
</dbReference>
<evidence type="ECO:0000256" key="1">
    <source>
        <dbReference type="ARBA" id="ARBA00004948"/>
    </source>
</evidence>
<evidence type="ECO:0000256" key="2">
    <source>
        <dbReference type="ARBA" id="ARBA00022977"/>
    </source>
</evidence>
<dbReference type="InterPro" id="IPR013785">
    <property type="entry name" value="Aldolase_TIM"/>
</dbReference>
<dbReference type="GO" id="GO:0004789">
    <property type="term" value="F:thiamine-phosphate diphosphorylase activity"/>
    <property type="evidence" value="ECO:0007669"/>
    <property type="project" value="UniProtKB-EC"/>
</dbReference>
<proteinExistence type="predicted"/>
<protein>
    <submittedName>
        <fullName evidence="4">Thiamine phosphate synthase</fullName>
        <ecNumber evidence="4">2.5.1.3</ecNumber>
    </submittedName>
</protein>
<comment type="caution">
    <text evidence="4">The sequence shown here is derived from an EMBL/GenBank/DDBJ whole genome shotgun (WGS) entry which is preliminary data.</text>
</comment>
<keyword evidence="5" id="KW-1185">Reference proteome</keyword>
<dbReference type="PANTHER" id="PTHR20857:SF23">
    <property type="entry name" value="THIAMINE BIOSYNTHETIC BIFUNCTIONAL ENZYME"/>
    <property type="match status" value="1"/>
</dbReference>
<evidence type="ECO:0000313" key="4">
    <source>
        <dbReference type="EMBL" id="MBD8893704.1"/>
    </source>
</evidence>
<comment type="pathway">
    <text evidence="1">Cofactor biosynthesis; thiamine diphosphate biosynthesis.</text>
</comment>
<organism evidence="4 5">
    <name type="scientific">Roseibium litorale</name>
    <dbReference type="NCBI Taxonomy" id="2803841"/>
    <lineage>
        <taxon>Bacteria</taxon>
        <taxon>Pseudomonadati</taxon>
        <taxon>Pseudomonadota</taxon>
        <taxon>Alphaproteobacteria</taxon>
        <taxon>Hyphomicrobiales</taxon>
        <taxon>Stappiaceae</taxon>
        <taxon>Roseibium</taxon>
    </lineage>
</organism>
<gene>
    <name evidence="4" type="ORF">IG616_19325</name>
</gene>
<dbReference type="InterPro" id="IPR022998">
    <property type="entry name" value="ThiamineP_synth_TenI"/>
</dbReference>
<dbReference type="SUPFAM" id="SSF51391">
    <property type="entry name" value="Thiamin phosphate synthase"/>
    <property type="match status" value="1"/>
</dbReference>
<sequence length="213" mass="22782">MNRPRLFLVTPPVFDPADFAPKLKDALSGGDVACVLIYMPQASSKALQDTAERLVPIIQDGGAAALIYGDTQVAGRTGADGAHVETSLEDIKLAVESLQPERIVGAGGTKLRHEDMEIAETGVDYIFYGKLDLDEREEAHPKTIDRAQWWAELFETPCVALAGNTITSIEDTAATGADFVALKDAVWNHNEGPAAAVAAANAILENHPFVDVE</sequence>
<dbReference type="EMBL" id="JACYXI010000015">
    <property type="protein sequence ID" value="MBD8893704.1"/>
    <property type="molecule type" value="Genomic_DNA"/>
</dbReference>
<dbReference type="Pfam" id="PF02581">
    <property type="entry name" value="TMP-TENI"/>
    <property type="match status" value="1"/>
</dbReference>
<dbReference type="RefSeq" id="WP_192149947.1">
    <property type="nucleotide sequence ID" value="NZ_JACYXI010000015.1"/>
</dbReference>
<evidence type="ECO:0000313" key="5">
    <source>
        <dbReference type="Proteomes" id="UP000632063"/>
    </source>
</evidence>
<name>A0ABR9CS83_9HYPH</name>
<feature type="domain" description="Thiamine phosphate synthase/TenI" evidence="3">
    <location>
        <begin position="6"/>
        <end position="185"/>
    </location>
</feature>
<reference evidence="4 5" key="2">
    <citation type="journal article" date="2021" name="Int. J. Syst. Evol. Microbiol.">
        <title>Roseibium litorale sp. nov., isolated from a tidal flat sediment and proposal for the reclassification of Labrenzia polysiphoniae as Roseibium polysiphoniae comb. nov.</title>
        <authorList>
            <person name="Liu Y."/>
            <person name="Pei T."/>
            <person name="Du J."/>
            <person name="Chao M."/>
            <person name="Deng M.R."/>
            <person name="Zhu H."/>
        </authorList>
    </citation>
    <scope>NUCLEOTIDE SEQUENCE [LARGE SCALE GENOMIC DNA]</scope>
    <source>
        <strain evidence="4 5">4C16A</strain>
    </source>
</reference>
<keyword evidence="4" id="KW-0808">Transferase</keyword>
<dbReference type="Proteomes" id="UP000632063">
    <property type="component" value="Unassembled WGS sequence"/>
</dbReference>
<dbReference type="PANTHER" id="PTHR20857">
    <property type="entry name" value="THIAMINE-PHOSPHATE PYROPHOSPHORYLASE"/>
    <property type="match status" value="1"/>
</dbReference>
<dbReference type="EC" id="2.5.1.3" evidence="4"/>
<dbReference type="CDD" id="cd00564">
    <property type="entry name" value="TMP_TenI"/>
    <property type="match status" value="1"/>
</dbReference>
<dbReference type="NCBIfam" id="NF005080">
    <property type="entry name" value="PRK06512.1"/>
    <property type="match status" value="1"/>
</dbReference>
<evidence type="ECO:0000259" key="3">
    <source>
        <dbReference type="Pfam" id="PF02581"/>
    </source>
</evidence>
<dbReference type="Gene3D" id="3.20.20.70">
    <property type="entry name" value="Aldolase class I"/>
    <property type="match status" value="1"/>
</dbReference>
<keyword evidence="2" id="KW-0784">Thiamine biosynthesis</keyword>
<accession>A0ABR9CS83</accession>